<dbReference type="EMBL" id="JAVDXZ010000001">
    <property type="protein sequence ID" value="MDR7328758.1"/>
    <property type="molecule type" value="Genomic_DNA"/>
</dbReference>
<dbReference type="Proteomes" id="UP001180840">
    <property type="component" value="Unassembled WGS sequence"/>
</dbReference>
<evidence type="ECO:0000313" key="5">
    <source>
        <dbReference type="Proteomes" id="UP001180840"/>
    </source>
</evidence>
<dbReference type="InterPro" id="IPR057326">
    <property type="entry name" value="KR_dom"/>
</dbReference>
<dbReference type="PANTHER" id="PTHR44196:SF1">
    <property type="entry name" value="DEHYDROGENASE_REDUCTASE SDR FAMILY MEMBER 7B"/>
    <property type="match status" value="1"/>
</dbReference>
<dbReference type="InterPro" id="IPR020904">
    <property type="entry name" value="Sc_DH/Rdtase_CS"/>
</dbReference>
<gene>
    <name evidence="4" type="ORF">J2S39_000434</name>
</gene>
<dbReference type="RefSeq" id="WP_290197754.1">
    <property type="nucleotide sequence ID" value="NZ_CP047654.1"/>
</dbReference>
<dbReference type="SUPFAM" id="SSF51735">
    <property type="entry name" value="NAD(P)-binding Rossmann-fold domains"/>
    <property type="match status" value="1"/>
</dbReference>
<dbReference type="SMART" id="SM00822">
    <property type="entry name" value="PKS_KR"/>
    <property type="match status" value="1"/>
</dbReference>
<proteinExistence type="inferred from homology"/>
<evidence type="ECO:0000259" key="3">
    <source>
        <dbReference type="SMART" id="SM00822"/>
    </source>
</evidence>
<reference evidence="4" key="1">
    <citation type="submission" date="2023-07" db="EMBL/GenBank/DDBJ databases">
        <title>Sequencing the genomes of 1000 actinobacteria strains.</title>
        <authorList>
            <person name="Klenk H.-P."/>
        </authorList>
    </citation>
    <scope>NUCLEOTIDE SEQUENCE</scope>
    <source>
        <strain evidence="4">DSM 107476</strain>
    </source>
</reference>
<sequence>MTRTALITGASRGIGRAIAEELSRDHRILVGATTLDNARAAADSLPDAEPFVADLAEPDALAAAVDKAGLSTLDVLVHSAGMLKNPRVEDARWSDWEDSFRLNVFAPAELTRLLLPALRAARGNVIAINSGSGLHSGATNSIYSGTKYALRAFADALRAEELGNIRVTSVYPGRVDTDMQRQLRASEGVADYDGQRWVRPANVAKAVRTAIEVSPETAIDDVSVRPSGLNG</sequence>
<dbReference type="PROSITE" id="PS00061">
    <property type="entry name" value="ADH_SHORT"/>
    <property type="match status" value="1"/>
</dbReference>
<protein>
    <submittedName>
        <fullName evidence="4">NADP-dependent 3-hydroxy acid dehydrogenase YdfG</fullName>
    </submittedName>
</protein>
<dbReference type="Pfam" id="PF00106">
    <property type="entry name" value="adh_short"/>
    <property type="match status" value="1"/>
</dbReference>
<comment type="similarity">
    <text evidence="1">Belongs to the short-chain dehydrogenases/reductases (SDR) family.</text>
</comment>
<evidence type="ECO:0000256" key="1">
    <source>
        <dbReference type="ARBA" id="ARBA00006484"/>
    </source>
</evidence>
<dbReference type="Gene3D" id="3.40.50.720">
    <property type="entry name" value="NAD(P)-binding Rossmann-like Domain"/>
    <property type="match status" value="1"/>
</dbReference>
<feature type="domain" description="Ketoreductase" evidence="3">
    <location>
        <begin position="3"/>
        <end position="178"/>
    </location>
</feature>
<dbReference type="PANTHER" id="PTHR44196">
    <property type="entry name" value="DEHYDROGENASE/REDUCTASE SDR FAMILY MEMBER 7B"/>
    <property type="match status" value="1"/>
</dbReference>
<keyword evidence="2" id="KW-0560">Oxidoreductase</keyword>
<keyword evidence="5" id="KW-1185">Reference proteome</keyword>
<dbReference type="InterPro" id="IPR002347">
    <property type="entry name" value="SDR_fam"/>
</dbReference>
<dbReference type="InterPro" id="IPR036291">
    <property type="entry name" value="NAD(P)-bd_dom_sf"/>
</dbReference>
<evidence type="ECO:0000313" key="4">
    <source>
        <dbReference type="EMBL" id="MDR7328758.1"/>
    </source>
</evidence>
<evidence type="ECO:0000256" key="2">
    <source>
        <dbReference type="ARBA" id="ARBA00023002"/>
    </source>
</evidence>
<name>A0ABU1ZXX9_9CORY</name>
<dbReference type="PRINTS" id="PR00081">
    <property type="entry name" value="GDHRDH"/>
</dbReference>
<comment type="caution">
    <text evidence="4">The sequence shown here is derived from an EMBL/GenBank/DDBJ whole genome shotgun (WGS) entry which is preliminary data.</text>
</comment>
<organism evidence="4 5">
    <name type="scientific">Corynebacterium guangdongense</name>
    <dbReference type="NCBI Taxonomy" id="1783348"/>
    <lineage>
        <taxon>Bacteria</taxon>
        <taxon>Bacillati</taxon>
        <taxon>Actinomycetota</taxon>
        <taxon>Actinomycetes</taxon>
        <taxon>Mycobacteriales</taxon>
        <taxon>Corynebacteriaceae</taxon>
        <taxon>Corynebacterium</taxon>
    </lineage>
</organism>
<dbReference type="NCBIfam" id="NF006073">
    <property type="entry name" value="PRK08219.1"/>
    <property type="match status" value="1"/>
</dbReference>
<accession>A0ABU1ZXX9</accession>